<accession>A0A1V9YR40</accession>
<name>A0A1V9YR40_9STRA</name>
<evidence type="ECO:0000313" key="1">
    <source>
        <dbReference type="EMBL" id="OQR88234.1"/>
    </source>
</evidence>
<dbReference type="InterPro" id="IPR036047">
    <property type="entry name" value="F-box-like_dom_sf"/>
</dbReference>
<comment type="caution">
    <text evidence="1">The sequence shown here is derived from an EMBL/GenBank/DDBJ whole genome shotgun (WGS) entry which is preliminary data.</text>
</comment>
<dbReference type="AlphaFoldDB" id="A0A1V9YR40"/>
<organism evidence="1 2">
    <name type="scientific">Thraustotheca clavata</name>
    <dbReference type="NCBI Taxonomy" id="74557"/>
    <lineage>
        <taxon>Eukaryota</taxon>
        <taxon>Sar</taxon>
        <taxon>Stramenopiles</taxon>
        <taxon>Oomycota</taxon>
        <taxon>Saprolegniomycetes</taxon>
        <taxon>Saprolegniales</taxon>
        <taxon>Achlyaceae</taxon>
        <taxon>Thraustotheca</taxon>
    </lineage>
</organism>
<dbReference type="EMBL" id="JNBS01003329">
    <property type="protein sequence ID" value="OQR88234.1"/>
    <property type="molecule type" value="Genomic_DNA"/>
</dbReference>
<dbReference type="Proteomes" id="UP000243217">
    <property type="component" value="Unassembled WGS sequence"/>
</dbReference>
<dbReference type="SUPFAM" id="SSF52047">
    <property type="entry name" value="RNI-like"/>
    <property type="match status" value="1"/>
</dbReference>
<dbReference type="SUPFAM" id="SSF81383">
    <property type="entry name" value="F-box domain"/>
    <property type="match status" value="1"/>
</dbReference>
<dbReference type="OrthoDB" id="66029at2759"/>
<evidence type="ECO:0000313" key="2">
    <source>
        <dbReference type="Proteomes" id="UP000243217"/>
    </source>
</evidence>
<gene>
    <name evidence="1" type="ORF">THRCLA_10392</name>
</gene>
<reference evidence="1 2" key="1">
    <citation type="journal article" date="2014" name="Genome Biol. Evol.">
        <title>The secreted proteins of Achlya hypogyna and Thraustotheca clavata identify the ancestral oomycete secretome and reveal gene acquisitions by horizontal gene transfer.</title>
        <authorList>
            <person name="Misner I."/>
            <person name="Blouin N."/>
            <person name="Leonard G."/>
            <person name="Richards T.A."/>
            <person name="Lane C.E."/>
        </authorList>
    </citation>
    <scope>NUCLEOTIDE SEQUENCE [LARGE SCALE GENOMIC DNA]</scope>
    <source>
        <strain evidence="1 2">ATCC 34112</strain>
    </source>
</reference>
<proteinExistence type="predicted"/>
<sequence>MTQWHDIDALRRHVLSFLDAREVLRVSVLNRAFRTAAGYMEAIRLLDSTPLNTNFHHIATFFHATKNLSLEKCFLPLESLQFLSEFACLQRIVLQDVVFLQDQHLAMLTRTAKQLTHLTVSSCHLLSYVELIDAPALVHATFHRNLNLRQITYTCNQPSVLTELRVTCSAMFQHADALVQSIPSLTQASFTECGMLSQFILTSVHPSLESLDLDRCTVLVVVDVYSCT</sequence>
<evidence type="ECO:0008006" key="3">
    <source>
        <dbReference type="Google" id="ProtNLM"/>
    </source>
</evidence>
<dbReference type="Gene3D" id="3.80.10.10">
    <property type="entry name" value="Ribonuclease Inhibitor"/>
    <property type="match status" value="1"/>
</dbReference>
<dbReference type="InterPro" id="IPR032675">
    <property type="entry name" value="LRR_dom_sf"/>
</dbReference>
<dbReference type="STRING" id="74557.A0A1V9YR40"/>
<protein>
    <recommendedName>
        <fullName evidence="3">F-box domain-containing protein</fullName>
    </recommendedName>
</protein>
<keyword evidence="2" id="KW-1185">Reference proteome</keyword>